<evidence type="ECO:0000256" key="6">
    <source>
        <dbReference type="ARBA" id="ARBA00023136"/>
    </source>
</evidence>
<evidence type="ECO:0000256" key="7">
    <source>
        <dbReference type="RuleBase" id="RU363032"/>
    </source>
</evidence>
<evidence type="ECO:0000313" key="9">
    <source>
        <dbReference type="EMBL" id="KMW12973.1"/>
    </source>
</evidence>
<dbReference type="EMBL" id="ADLK01000047">
    <property type="protein sequence ID" value="KMW12973.1"/>
    <property type="molecule type" value="Genomic_DNA"/>
</dbReference>
<dbReference type="PANTHER" id="PTHR30193">
    <property type="entry name" value="ABC TRANSPORTER PERMEASE PROTEIN"/>
    <property type="match status" value="1"/>
</dbReference>
<feature type="transmembrane region" description="Helical" evidence="7">
    <location>
        <begin position="117"/>
        <end position="138"/>
    </location>
</feature>
<dbReference type="InterPro" id="IPR035906">
    <property type="entry name" value="MetI-like_sf"/>
</dbReference>
<dbReference type="GO" id="GO:0005886">
    <property type="term" value="C:plasma membrane"/>
    <property type="evidence" value="ECO:0007669"/>
    <property type="project" value="UniProtKB-SubCell"/>
</dbReference>
<evidence type="ECO:0000256" key="4">
    <source>
        <dbReference type="ARBA" id="ARBA00022692"/>
    </source>
</evidence>
<dbReference type="PATRIC" id="fig|742734.4.peg.5504"/>
<evidence type="ECO:0000313" key="10">
    <source>
        <dbReference type="Proteomes" id="UP000037392"/>
    </source>
</evidence>
<dbReference type="PANTHER" id="PTHR30193:SF37">
    <property type="entry name" value="INNER MEMBRANE ABC TRANSPORTER PERMEASE PROTEIN YCJO"/>
    <property type="match status" value="1"/>
</dbReference>
<dbReference type="GO" id="GO:0055085">
    <property type="term" value="P:transmembrane transport"/>
    <property type="evidence" value="ECO:0007669"/>
    <property type="project" value="InterPro"/>
</dbReference>
<feature type="domain" description="ABC transmembrane type-1" evidence="8">
    <location>
        <begin position="77"/>
        <end position="294"/>
    </location>
</feature>
<organism evidence="9 10">
    <name type="scientific">[Clostridium] citroniae WAL-19142</name>
    <dbReference type="NCBI Taxonomy" id="742734"/>
    <lineage>
        <taxon>Bacteria</taxon>
        <taxon>Bacillati</taxon>
        <taxon>Bacillota</taxon>
        <taxon>Clostridia</taxon>
        <taxon>Lachnospirales</taxon>
        <taxon>Lachnospiraceae</taxon>
        <taxon>Enterocloster</taxon>
    </lineage>
</organism>
<evidence type="ECO:0000259" key="8">
    <source>
        <dbReference type="PROSITE" id="PS50928"/>
    </source>
</evidence>
<dbReference type="PROSITE" id="PS50928">
    <property type="entry name" value="ABC_TM1"/>
    <property type="match status" value="1"/>
</dbReference>
<dbReference type="OrthoDB" id="1936922at2"/>
<gene>
    <name evidence="9" type="ORF">HMPREF9470_05145</name>
</gene>
<dbReference type="InterPro" id="IPR000515">
    <property type="entry name" value="MetI-like"/>
</dbReference>
<name>A0A0J9BJ58_9FIRM</name>
<dbReference type="SUPFAM" id="SSF161098">
    <property type="entry name" value="MetI-like"/>
    <property type="match status" value="1"/>
</dbReference>
<keyword evidence="3" id="KW-1003">Cell membrane</keyword>
<dbReference type="Gene3D" id="1.10.3720.10">
    <property type="entry name" value="MetI-like"/>
    <property type="match status" value="1"/>
</dbReference>
<feature type="transmembrane region" description="Helical" evidence="7">
    <location>
        <begin position="276"/>
        <end position="297"/>
    </location>
</feature>
<dbReference type="CDD" id="cd06261">
    <property type="entry name" value="TM_PBP2"/>
    <property type="match status" value="1"/>
</dbReference>
<evidence type="ECO:0000256" key="3">
    <source>
        <dbReference type="ARBA" id="ARBA00022475"/>
    </source>
</evidence>
<evidence type="ECO:0000256" key="2">
    <source>
        <dbReference type="ARBA" id="ARBA00022448"/>
    </source>
</evidence>
<sequence length="305" mass="34305">MKGTRKIIPHRKCGVILKKYWMLYCCIGVFAVVSIVFGVYPMICSIFYSFFKTNTILTEPVFVGLGNYMKLFRDSYFWDSLKVTLLFTALSVPLNMVAALLLAQLLDYKGICRGAQLIFKLAIFIPFITPDVVSAVVWKHFFNSNGAMNSLLEILGLSPLGWLTEANLAIGVLAFVELWKHVGLYTIIFLTNYQLIDRSMYEAATTDGANGWQTYAYITLPSLKPAFMLNAVYAIIQFLKTYTVSRIITFGGPNYATNFLSYYAYSKYEKMDFGSATAIATFLFLLIALLTLVGSAVGRRLNETK</sequence>
<comment type="similarity">
    <text evidence="7">Belongs to the binding-protein-dependent transport system permease family.</text>
</comment>
<keyword evidence="4 7" id="KW-0812">Transmembrane</keyword>
<dbReference type="RefSeq" id="WP_048931061.1">
    <property type="nucleotide sequence ID" value="NZ_KQ235885.1"/>
</dbReference>
<keyword evidence="6 7" id="KW-0472">Membrane</keyword>
<keyword evidence="5 7" id="KW-1133">Transmembrane helix</keyword>
<protein>
    <recommendedName>
        <fullName evidence="8">ABC transmembrane type-1 domain-containing protein</fullName>
    </recommendedName>
</protein>
<dbReference type="InterPro" id="IPR051393">
    <property type="entry name" value="ABC_transporter_permease"/>
</dbReference>
<evidence type="ECO:0000256" key="1">
    <source>
        <dbReference type="ARBA" id="ARBA00004651"/>
    </source>
</evidence>
<feature type="transmembrane region" description="Helical" evidence="7">
    <location>
        <begin position="168"/>
        <end position="190"/>
    </location>
</feature>
<evidence type="ECO:0000256" key="5">
    <source>
        <dbReference type="ARBA" id="ARBA00022989"/>
    </source>
</evidence>
<feature type="transmembrane region" description="Helical" evidence="7">
    <location>
        <begin position="21"/>
        <end position="51"/>
    </location>
</feature>
<accession>A0A0J9BJ58</accession>
<keyword evidence="2 7" id="KW-0813">Transport</keyword>
<dbReference type="Proteomes" id="UP000037392">
    <property type="component" value="Unassembled WGS sequence"/>
</dbReference>
<dbReference type="GeneID" id="93164931"/>
<comment type="caution">
    <text evidence="9">The sequence shown here is derived from an EMBL/GenBank/DDBJ whole genome shotgun (WGS) entry which is preliminary data.</text>
</comment>
<dbReference type="AlphaFoldDB" id="A0A0J9BJ58"/>
<comment type="subcellular location">
    <subcellularLocation>
        <location evidence="1 7">Cell membrane</location>
        <topology evidence="1 7">Multi-pass membrane protein</topology>
    </subcellularLocation>
</comment>
<dbReference type="Pfam" id="PF00528">
    <property type="entry name" value="BPD_transp_1"/>
    <property type="match status" value="1"/>
</dbReference>
<reference evidence="9 10" key="1">
    <citation type="submission" date="2011-04" db="EMBL/GenBank/DDBJ databases">
        <title>The Genome Sequence of Clostridium citroniae WAL-19142.</title>
        <authorList>
            <consortium name="The Broad Institute Genome Sequencing Platform"/>
            <person name="Earl A."/>
            <person name="Ward D."/>
            <person name="Feldgarden M."/>
            <person name="Gevers D."/>
            <person name="Warren Y.A."/>
            <person name="Tyrrell K.L."/>
            <person name="Citron D.M."/>
            <person name="Goldstein E.J."/>
            <person name="Daigneault M."/>
            <person name="Allen-Vercoe E."/>
            <person name="Young S.K."/>
            <person name="Zeng Q."/>
            <person name="Gargeya S."/>
            <person name="Fitzgerald M."/>
            <person name="Haas B."/>
            <person name="Abouelleil A."/>
            <person name="Alvarado L."/>
            <person name="Arachchi H.M."/>
            <person name="Berlin A."/>
            <person name="Brown A."/>
            <person name="Chapman S.B."/>
            <person name="Chen Z."/>
            <person name="Dunbar C."/>
            <person name="Freedman E."/>
            <person name="Gearin G."/>
            <person name="Gellesch M."/>
            <person name="Goldberg J."/>
            <person name="Griggs A."/>
            <person name="Gujja S."/>
            <person name="Heilman E.R."/>
            <person name="Heiman D."/>
            <person name="Howarth C."/>
            <person name="Larson L."/>
            <person name="Lui A."/>
            <person name="MacDonald P.J."/>
            <person name="Mehta T."/>
            <person name="Montmayeur A."/>
            <person name="Murphy C."/>
            <person name="Neiman D."/>
            <person name="Pearson M."/>
            <person name="Priest M."/>
            <person name="Roberts A."/>
            <person name="Saif S."/>
            <person name="Shea T."/>
            <person name="Shenoy N."/>
            <person name="Sisk P."/>
            <person name="Stolte C."/>
            <person name="Sykes S."/>
            <person name="White J."/>
            <person name="Yandava C."/>
            <person name="Wortman J."/>
            <person name="Nusbaum C."/>
            <person name="Birren B."/>
        </authorList>
    </citation>
    <scope>NUCLEOTIDE SEQUENCE [LARGE SCALE GENOMIC DNA]</scope>
    <source>
        <strain evidence="9 10">WAL-19142</strain>
    </source>
</reference>
<proteinExistence type="inferred from homology"/>
<feature type="transmembrane region" description="Helical" evidence="7">
    <location>
        <begin position="83"/>
        <end position="105"/>
    </location>
</feature>